<dbReference type="SUPFAM" id="SSF57845">
    <property type="entry name" value="B-box zinc-binding domain"/>
    <property type="match status" value="1"/>
</dbReference>
<evidence type="ECO:0000256" key="3">
    <source>
        <dbReference type="ARBA" id="ARBA00022490"/>
    </source>
</evidence>
<dbReference type="InterPro" id="IPR006574">
    <property type="entry name" value="PRY"/>
</dbReference>
<dbReference type="PROSITE" id="PS00518">
    <property type="entry name" value="ZF_RING_1"/>
    <property type="match status" value="1"/>
</dbReference>
<comment type="caution">
    <text evidence="12">The sequence shown here is derived from an EMBL/GenBank/DDBJ whole genome shotgun (WGS) entry which is preliminary data.</text>
</comment>
<gene>
    <name evidence="12" type="ORF">ACEWY4_011112</name>
</gene>
<keyword evidence="5 7" id="KW-0863">Zinc-finger</keyword>
<dbReference type="InterPro" id="IPR001870">
    <property type="entry name" value="B30.2/SPRY"/>
</dbReference>
<dbReference type="GO" id="GO:0008270">
    <property type="term" value="F:zinc ion binding"/>
    <property type="evidence" value="ECO:0007669"/>
    <property type="project" value="UniProtKB-KW"/>
</dbReference>
<dbReference type="SUPFAM" id="SSF49899">
    <property type="entry name" value="Concanavalin A-like lectins/glucanases"/>
    <property type="match status" value="1"/>
</dbReference>
<evidence type="ECO:0000256" key="1">
    <source>
        <dbReference type="ARBA" id="ARBA00004496"/>
    </source>
</evidence>
<evidence type="ECO:0000256" key="2">
    <source>
        <dbReference type="ARBA" id="ARBA00008518"/>
    </source>
</evidence>
<dbReference type="InterPro" id="IPR003879">
    <property type="entry name" value="Butyrophylin_SPRY"/>
</dbReference>
<dbReference type="Pfam" id="PF00622">
    <property type="entry name" value="SPRY"/>
    <property type="match status" value="1"/>
</dbReference>
<feature type="domain" description="RING-type" evidence="9">
    <location>
        <begin position="14"/>
        <end position="54"/>
    </location>
</feature>
<dbReference type="SUPFAM" id="SSF57850">
    <property type="entry name" value="RING/U-box"/>
    <property type="match status" value="1"/>
</dbReference>
<dbReference type="SMART" id="SM00449">
    <property type="entry name" value="SPRY"/>
    <property type="match status" value="1"/>
</dbReference>
<keyword evidence="6" id="KW-0862">Zinc</keyword>
<dbReference type="GO" id="GO:0005737">
    <property type="term" value="C:cytoplasm"/>
    <property type="evidence" value="ECO:0007669"/>
    <property type="project" value="UniProtKB-SubCell"/>
</dbReference>
<evidence type="ECO:0000259" key="11">
    <source>
        <dbReference type="PROSITE" id="PS50188"/>
    </source>
</evidence>
<evidence type="ECO:0000259" key="10">
    <source>
        <dbReference type="PROSITE" id="PS50119"/>
    </source>
</evidence>
<dbReference type="InterPro" id="IPR000315">
    <property type="entry name" value="Znf_B-box"/>
</dbReference>
<dbReference type="PROSITE" id="PS50188">
    <property type="entry name" value="B302_SPRY"/>
    <property type="match status" value="1"/>
</dbReference>
<dbReference type="Gene3D" id="3.30.160.60">
    <property type="entry name" value="Classic Zinc Finger"/>
    <property type="match status" value="1"/>
</dbReference>
<dbReference type="CDD" id="cd13733">
    <property type="entry name" value="SPRY_PRY_C-I_1"/>
    <property type="match status" value="1"/>
</dbReference>
<dbReference type="Pfam" id="PF00097">
    <property type="entry name" value="zf-C3HC4"/>
    <property type="match status" value="1"/>
</dbReference>
<dbReference type="Proteomes" id="UP001591681">
    <property type="component" value="Unassembled WGS sequence"/>
</dbReference>
<dbReference type="InterPro" id="IPR050143">
    <property type="entry name" value="TRIM/RBCC"/>
</dbReference>
<dbReference type="Gene3D" id="3.30.40.10">
    <property type="entry name" value="Zinc/RING finger domain, C3HC4 (zinc finger)"/>
    <property type="match status" value="1"/>
</dbReference>
<dbReference type="PANTHER" id="PTHR24103">
    <property type="entry name" value="E3 UBIQUITIN-PROTEIN LIGASE TRIM"/>
    <property type="match status" value="1"/>
</dbReference>
<evidence type="ECO:0000256" key="7">
    <source>
        <dbReference type="PROSITE-ProRule" id="PRU00024"/>
    </source>
</evidence>
<evidence type="ECO:0000256" key="8">
    <source>
        <dbReference type="SAM" id="Coils"/>
    </source>
</evidence>
<comment type="similarity">
    <text evidence="2">Belongs to the TRIM/RBCC family.</text>
</comment>
<dbReference type="PRINTS" id="PR01407">
    <property type="entry name" value="BUTYPHLNCDUF"/>
</dbReference>
<evidence type="ECO:0000313" key="13">
    <source>
        <dbReference type="Proteomes" id="UP001591681"/>
    </source>
</evidence>
<dbReference type="InterPro" id="IPR003877">
    <property type="entry name" value="SPRY_dom"/>
</dbReference>
<keyword evidence="8" id="KW-0175">Coiled coil</keyword>
<reference evidence="12 13" key="1">
    <citation type="submission" date="2024-09" db="EMBL/GenBank/DDBJ databases">
        <title>A chromosome-level genome assembly of Gray's grenadier anchovy, Coilia grayii.</title>
        <authorList>
            <person name="Fu Z."/>
        </authorList>
    </citation>
    <scope>NUCLEOTIDE SEQUENCE [LARGE SCALE GENOMIC DNA]</scope>
    <source>
        <strain evidence="12">G4</strain>
        <tissue evidence="12">Muscle</tissue>
    </source>
</reference>
<dbReference type="PROSITE" id="PS50119">
    <property type="entry name" value="ZF_BBOX"/>
    <property type="match status" value="1"/>
</dbReference>
<dbReference type="InterPro" id="IPR013320">
    <property type="entry name" value="ConA-like_dom_sf"/>
</dbReference>
<keyword evidence="13" id="KW-1185">Reference proteome</keyword>
<sequence>MAVKSQIMMRFLRCLICSETLVDPVSLQCNHSFCQNCLTQYWNQTYCRDCAVCKRELPKESPGINTSLKELADTFAGRPQLDKTKKREVVCSKHPKKPTWFCVDEGITVCEDCQHPLQHAGHQLKRVKEAVESVREKLQSNLERMEQQLDTCIYADKVYKNIVKHMASQRAATEKKIREEFEQLHQFLKEEEKTRLVALKEEEDKKRKAIDRELNIIQGQMLSLENAIHQVIKSVLTIHDSSLRSLVCDCRAQCTLQDPQVMTGTLIDEAKHIGNLKFKVCMKLQEKVQYTPVILDSNTAAGWVVLSDDLTSVRYTTPRQNLPDNPERFVEHAIVLGAQGFTSGKHSWDVQVGDRAKWVIGVAREGIDRKEDSYLKPEYGLWVIWKHGDEYHATGKTLLLQSAPQRITVELDYEGRCMAFYDSRDMSLIFKYNDRFKEKMFPYFNTQVDRSKAPIQICQSKPRQSEDSNV</sequence>
<comment type="subcellular location">
    <subcellularLocation>
        <location evidence="1">Cytoplasm</location>
    </subcellularLocation>
</comment>
<dbReference type="SMART" id="SM00589">
    <property type="entry name" value="PRY"/>
    <property type="match status" value="1"/>
</dbReference>
<dbReference type="FunFam" id="2.60.120.920:FF:000004">
    <property type="entry name" value="Butyrophilin subfamily 1 member A1"/>
    <property type="match status" value="1"/>
</dbReference>
<evidence type="ECO:0000259" key="9">
    <source>
        <dbReference type="PROSITE" id="PS50089"/>
    </source>
</evidence>
<dbReference type="EMBL" id="JBHFQA010000009">
    <property type="protein sequence ID" value="KAL2093800.1"/>
    <property type="molecule type" value="Genomic_DNA"/>
</dbReference>
<dbReference type="InterPro" id="IPR013083">
    <property type="entry name" value="Znf_RING/FYVE/PHD"/>
</dbReference>
<dbReference type="InterPro" id="IPR001841">
    <property type="entry name" value="Znf_RING"/>
</dbReference>
<dbReference type="AlphaFoldDB" id="A0ABD1K3T8"/>
<name>A0ABD1K3T8_9TELE</name>
<evidence type="ECO:0000256" key="5">
    <source>
        <dbReference type="ARBA" id="ARBA00022771"/>
    </source>
</evidence>
<dbReference type="InterPro" id="IPR017907">
    <property type="entry name" value="Znf_RING_CS"/>
</dbReference>
<keyword evidence="3" id="KW-0963">Cytoplasm</keyword>
<evidence type="ECO:0000256" key="6">
    <source>
        <dbReference type="ARBA" id="ARBA00022833"/>
    </source>
</evidence>
<accession>A0ABD1K3T8</accession>
<evidence type="ECO:0000313" key="12">
    <source>
        <dbReference type="EMBL" id="KAL2093800.1"/>
    </source>
</evidence>
<dbReference type="PROSITE" id="PS50089">
    <property type="entry name" value="ZF_RING_2"/>
    <property type="match status" value="1"/>
</dbReference>
<dbReference type="Pfam" id="PF13765">
    <property type="entry name" value="PRY"/>
    <property type="match status" value="1"/>
</dbReference>
<feature type="coiled-coil region" evidence="8">
    <location>
        <begin position="117"/>
        <end position="155"/>
    </location>
</feature>
<dbReference type="Pfam" id="PF00643">
    <property type="entry name" value="zf-B_box"/>
    <property type="match status" value="1"/>
</dbReference>
<proteinExistence type="inferred from homology"/>
<keyword evidence="4" id="KW-0479">Metal-binding</keyword>
<dbReference type="InterPro" id="IPR043136">
    <property type="entry name" value="B30.2/SPRY_sf"/>
</dbReference>
<feature type="domain" description="B box-type" evidence="10">
    <location>
        <begin position="86"/>
        <end position="127"/>
    </location>
</feature>
<protein>
    <submittedName>
        <fullName evidence="12">Uncharacterized protein</fullName>
    </submittedName>
</protein>
<organism evidence="12 13">
    <name type="scientific">Coilia grayii</name>
    <name type="common">Gray's grenadier anchovy</name>
    <dbReference type="NCBI Taxonomy" id="363190"/>
    <lineage>
        <taxon>Eukaryota</taxon>
        <taxon>Metazoa</taxon>
        <taxon>Chordata</taxon>
        <taxon>Craniata</taxon>
        <taxon>Vertebrata</taxon>
        <taxon>Euteleostomi</taxon>
        <taxon>Actinopterygii</taxon>
        <taxon>Neopterygii</taxon>
        <taxon>Teleostei</taxon>
        <taxon>Clupei</taxon>
        <taxon>Clupeiformes</taxon>
        <taxon>Clupeoidei</taxon>
        <taxon>Engraulidae</taxon>
        <taxon>Coilinae</taxon>
        <taxon>Coilia</taxon>
    </lineage>
</organism>
<evidence type="ECO:0000256" key="4">
    <source>
        <dbReference type="ARBA" id="ARBA00022723"/>
    </source>
</evidence>
<feature type="domain" description="B30.2/SPRY" evidence="11">
    <location>
        <begin position="273"/>
        <end position="462"/>
    </location>
</feature>
<dbReference type="SMART" id="SM00184">
    <property type="entry name" value="RING"/>
    <property type="match status" value="1"/>
</dbReference>
<dbReference type="InterPro" id="IPR018957">
    <property type="entry name" value="Znf_C3HC4_RING-type"/>
</dbReference>
<dbReference type="Gene3D" id="2.60.120.920">
    <property type="match status" value="1"/>
</dbReference>